<evidence type="ECO:0008006" key="4">
    <source>
        <dbReference type="Google" id="ProtNLM"/>
    </source>
</evidence>
<proteinExistence type="predicted"/>
<protein>
    <recommendedName>
        <fullName evidence="4">PEP-CTERM protein-sorting domain-containing protein</fullName>
    </recommendedName>
</protein>
<comment type="caution">
    <text evidence="2">The sequence shown here is derived from an EMBL/GenBank/DDBJ whole genome shotgun (WGS) entry which is preliminary data.</text>
</comment>
<sequence length="268" mass="27665">MKNTSSLAGISILAGAAFFAGTADAVNVVVNPSFNNDSGTPITTTNGTRTISGWGSIHLYNHTYNGTLGPKLGGISNLPAYGVNDSIVIAEGTGLSGTYKGVGTAPSQTINLTTLFTGASLAYIDTGAAQFSFSSWLTDYSGNQDTVAAQLRFFSTTNGTGTALATFVLDRGVTTNQVTTADILVNPGGANNAISQTNRAYWAFYEQQSLVPTGARSVVVNFIAGTGNVLAGGADWYADHLVVDIVPEPSVSLLGGLGALVLLRRRRA</sequence>
<organism evidence="2 3">
    <name type="scientific">Luteolibacter arcticus</name>
    <dbReference type="NCBI Taxonomy" id="1581411"/>
    <lineage>
        <taxon>Bacteria</taxon>
        <taxon>Pseudomonadati</taxon>
        <taxon>Verrucomicrobiota</taxon>
        <taxon>Verrucomicrobiia</taxon>
        <taxon>Verrucomicrobiales</taxon>
        <taxon>Verrucomicrobiaceae</taxon>
        <taxon>Luteolibacter</taxon>
    </lineage>
</organism>
<dbReference type="Proteomes" id="UP001320876">
    <property type="component" value="Unassembled WGS sequence"/>
</dbReference>
<gene>
    <name evidence="2" type="ORF">OKA05_24530</name>
</gene>
<keyword evidence="3" id="KW-1185">Reference proteome</keyword>
<evidence type="ECO:0000313" key="3">
    <source>
        <dbReference type="Proteomes" id="UP001320876"/>
    </source>
</evidence>
<accession>A0ABT3GQI6</accession>
<evidence type="ECO:0000313" key="2">
    <source>
        <dbReference type="EMBL" id="MCW1925747.1"/>
    </source>
</evidence>
<dbReference type="EMBL" id="JAPDDT010000017">
    <property type="protein sequence ID" value="MCW1925747.1"/>
    <property type="molecule type" value="Genomic_DNA"/>
</dbReference>
<dbReference type="RefSeq" id="WP_264489854.1">
    <property type="nucleotide sequence ID" value="NZ_JAPDDT010000017.1"/>
</dbReference>
<feature type="signal peptide" evidence="1">
    <location>
        <begin position="1"/>
        <end position="25"/>
    </location>
</feature>
<name>A0ABT3GQI6_9BACT</name>
<keyword evidence="1" id="KW-0732">Signal</keyword>
<feature type="chain" id="PRO_5047372326" description="PEP-CTERM protein-sorting domain-containing protein" evidence="1">
    <location>
        <begin position="26"/>
        <end position="268"/>
    </location>
</feature>
<evidence type="ECO:0000256" key="1">
    <source>
        <dbReference type="SAM" id="SignalP"/>
    </source>
</evidence>
<reference evidence="2 3" key="1">
    <citation type="submission" date="2022-10" db="EMBL/GenBank/DDBJ databases">
        <title>Luteolibacter arcticus strain CCTCC AB 2014275, whole genome shotgun sequencing project.</title>
        <authorList>
            <person name="Zhao G."/>
            <person name="Shen L."/>
        </authorList>
    </citation>
    <scope>NUCLEOTIDE SEQUENCE [LARGE SCALE GENOMIC DNA]</scope>
    <source>
        <strain evidence="2 3">CCTCC AB 2014275</strain>
    </source>
</reference>